<gene>
    <name evidence="1" type="ORF">FKX85_05445</name>
</gene>
<keyword evidence="2" id="KW-1185">Reference proteome</keyword>
<protein>
    <submittedName>
        <fullName evidence="1">Glyoxalase</fullName>
    </submittedName>
</protein>
<evidence type="ECO:0000313" key="1">
    <source>
        <dbReference type="EMBL" id="QDH78507.1"/>
    </source>
</evidence>
<dbReference type="AlphaFoldDB" id="A0A514CF95"/>
<reference evidence="1 2" key="1">
    <citation type="submission" date="2019-06" db="EMBL/GenBank/DDBJ databases">
        <title>Echinicola alkalisoli sp. nov. isolated from saline soil.</title>
        <authorList>
            <person name="Sun J.-Q."/>
            <person name="Xu L."/>
        </authorList>
    </citation>
    <scope>NUCLEOTIDE SEQUENCE [LARGE SCALE GENOMIC DNA]</scope>
    <source>
        <strain evidence="1 2">LN3S3</strain>
    </source>
</reference>
<organism evidence="1 2">
    <name type="scientific">Echinicola soli</name>
    <dbReference type="NCBI Taxonomy" id="2591634"/>
    <lineage>
        <taxon>Bacteria</taxon>
        <taxon>Pseudomonadati</taxon>
        <taxon>Bacteroidota</taxon>
        <taxon>Cytophagia</taxon>
        <taxon>Cytophagales</taxon>
        <taxon>Cyclobacteriaceae</taxon>
        <taxon>Echinicola</taxon>
    </lineage>
</organism>
<dbReference type="EMBL" id="CP041253">
    <property type="protein sequence ID" value="QDH78507.1"/>
    <property type="molecule type" value="Genomic_DNA"/>
</dbReference>
<accession>A0A514CF95</accession>
<dbReference type="SUPFAM" id="SSF54593">
    <property type="entry name" value="Glyoxalase/Bleomycin resistance protein/Dihydroxybiphenyl dioxygenase"/>
    <property type="match status" value="1"/>
</dbReference>
<proteinExistence type="predicted"/>
<dbReference type="Gene3D" id="3.10.180.10">
    <property type="entry name" value="2,3-Dihydroxybiphenyl 1,2-Dioxygenase, domain 1"/>
    <property type="match status" value="1"/>
</dbReference>
<evidence type="ECO:0000313" key="2">
    <source>
        <dbReference type="Proteomes" id="UP000316614"/>
    </source>
</evidence>
<dbReference type="InterPro" id="IPR029068">
    <property type="entry name" value="Glyas_Bleomycin-R_OHBP_Dase"/>
</dbReference>
<sequence length="120" mass="14107">MDYKAKSIRTFIGAKEFDLSRTFYLALGFEERPISSKMSLFTLGRLSFYLQDYYVKEWAENSMVFLEVDDLLQHFEQIKEMSLDKQFAGVKVSTIVENDWGNEFFIHDPAGVLWHIGEFN</sequence>
<dbReference type="RefSeq" id="WP_141613763.1">
    <property type="nucleotide sequence ID" value="NZ_CP041253.1"/>
</dbReference>
<name>A0A514CF95_9BACT</name>
<dbReference type="Proteomes" id="UP000316614">
    <property type="component" value="Chromosome"/>
</dbReference>
<dbReference type="KEGG" id="echi:FKX85_05445"/>
<dbReference type="OrthoDB" id="674527at2"/>